<dbReference type="HAMAP" id="MF_00238">
    <property type="entry name" value="Cytidyl_kinase_type1"/>
    <property type="match status" value="1"/>
</dbReference>
<dbReference type="GO" id="GO:0015949">
    <property type="term" value="P:nucleobase-containing small molecule interconversion"/>
    <property type="evidence" value="ECO:0007669"/>
    <property type="project" value="TreeGrafter"/>
</dbReference>
<keyword evidence="5 9" id="KW-0418">Kinase</keyword>
<evidence type="ECO:0000256" key="7">
    <source>
        <dbReference type="ARBA" id="ARBA00047615"/>
    </source>
</evidence>
<keyword evidence="12" id="KW-1185">Reference proteome</keyword>
<dbReference type="CDD" id="cd02020">
    <property type="entry name" value="CMPK"/>
    <property type="match status" value="1"/>
</dbReference>
<sequence length="226" mass="24846">MERLTIAIDGPAGAGKSTVARRVAQRLGYLYIDTGAMYRALTLAAQRRGVSPHDEDALAKLARALTIAFAPDGDGQRVLLNGEDVTDAIRTPAVTADVSYVARHPLVREAMVEKQRELAKNGGVVMDGRDIGTYVLPKADVKIYLTASIDERALRRQREMEARGYRVDLETVKEEIAKRDRLDSERAVAPLQKAEDARLLDTTGMTVDEVVEEILAACRTRGREGE</sequence>
<comment type="subcellular location">
    <subcellularLocation>
        <location evidence="9">Cytoplasm</location>
    </subcellularLocation>
</comment>
<dbReference type="GO" id="GO:0005829">
    <property type="term" value="C:cytosol"/>
    <property type="evidence" value="ECO:0007669"/>
    <property type="project" value="TreeGrafter"/>
</dbReference>
<feature type="domain" description="Cytidylate kinase" evidence="10">
    <location>
        <begin position="6"/>
        <end position="218"/>
    </location>
</feature>
<dbReference type="InterPro" id="IPR011994">
    <property type="entry name" value="Cytidylate_kinase_dom"/>
</dbReference>
<keyword evidence="2 9" id="KW-0963">Cytoplasm</keyword>
<evidence type="ECO:0000256" key="8">
    <source>
        <dbReference type="ARBA" id="ARBA00048478"/>
    </source>
</evidence>
<evidence type="ECO:0000256" key="1">
    <source>
        <dbReference type="ARBA" id="ARBA00009427"/>
    </source>
</evidence>
<dbReference type="PANTHER" id="PTHR21299">
    <property type="entry name" value="CYTIDYLATE KINASE/PANTOATE-BETA-ALANINE LIGASE"/>
    <property type="match status" value="1"/>
</dbReference>
<dbReference type="Gene3D" id="3.40.50.300">
    <property type="entry name" value="P-loop containing nucleotide triphosphate hydrolases"/>
    <property type="match status" value="1"/>
</dbReference>
<dbReference type="PANTHER" id="PTHR21299:SF2">
    <property type="entry name" value="CYTIDYLATE KINASE"/>
    <property type="match status" value="1"/>
</dbReference>
<name>A0A8J3B709_9BACI</name>
<reference evidence="11" key="2">
    <citation type="submission" date="2020-09" db="EMBL/GenBank/DDBJ databases">
        <authorList>
            <person name="Sun Q."/>
            <person name="Ohkuma M."/>
        </authorList>
    </citation>
    <scope>NUCLEOTIDE SEQUENCE</scope>
    <source>
        <strain evidence="11">JCM 14719</strain>
    </source>
</reference>
<dbReference type="GO" id="GO:0005524">
    <property type="term" value="F:ATP binding"/>
    <property type="evidence" value="ECO:0007669"/>
    <property type="project" value="UniProtKB-UniRule"/>
</dbReference>
<comment type="catalytic activity">
    <reaction evidence="8 9">
        <text>CMP + ATP = CDP + ADP</text>
        <dbReference type="Rhea" id="RHEA:11600"/>
        <dbReference type="ChEBI" id="CHEBI:30616"/>
        <dbReference type="ChEBI" id="CHEBI:58069"/>
        <dbReference type="ChEBI" id="CHEBI:60377"/>
        <dbReference type="ChEBI" id="CHEBI:456216"/>
        <dbReference type="EC" id="2.7.4.25"/>
    </reaction>
</comment>
<evidence type="ECO:0000256" key="9">
    <source>
        <dbReference type="HAMAP-Rule" id="MF_00238"/>
    </source>
</evidence>
<evidence type="ECO:0000256" key="4">
    <source>
        <dbReference type="ARBA" id="ARBA00022741"/>
    </source>
</evidence>
<dbReference type="RefSeq" id="WP_188816687.1">
    <property type="nucleotide sequence ID" value="NZ_BMOF01000005.1"/>
</dbReference>
<protein>
    <recommendedName>
        <fullName evidence="9">Cytidylate kinase</fullName>
        <shortName evidence="9">CK</shortName>
        <ecNumber evidence="9">2.7.4.25</ecNumber>
    </recommendedName>
    <alternativeName>
        <fullName evidence="9">Cytidine monophosphate kinase</fullName>
        <shortName evidence="9">CMP kinase</shortName>
    </alternativeName>
</protein>
<keyword evidence="6 9" id="KW-0067">ATP-binding</keyword>
<evidence type="ECO:0000256" key="6">
    <source>
        <dbReference type="ARBA" id="ARBA00022840"/>
    </source>
</evidence>
<evidence type="ECO:0000256" key="3">
    <source>
        <dbReference type="ARBA" id="ARBA00022679"/>
    </source>
</evidence>
<proteinExistence type="inferred from homology"/>
<dbReference type="EC" id="2.7.4.25" evidence="9"/>
<dbReference type="Proteomes" id="UP000637720">
    <property type="component" value="Unassembled WGS sequence"/>
</dbReference>
<dbReference type="InterPro" id="IPR003136">
    <property type="entry name" value="Cytidylate_kin"/>
</dbReference>
<comment type="catalytic activity">
    <reaction evidence="7 9">
        <text>dCMP + ATP = dCDP + ADP</text>
        <dbReference type="Rhea" id="RHEA:25094"/>
        <dbReference type="ChEBI" id="CHEBI:30616"/>
        <dbReference type="ChEBI" id="CHEBI:57566"/>
        <dbReference type="ChEBI" id="CHEBI:58593"/>
        <dbReference type="ChEBI" id="CHEBI:456216"/>
        <dbReference type="EC" id="2.7.4.25"/>
    </reaction>
</comment>
<dbReference type="InterPro" id="IPR027417">
    <property type="entry name" value="P-loop_NTPase"/>
</dbReference>
<dbReference type="AlphaFoldDB" id="A0A8J3B709"/>
<evidence type="ECO:0000256" key="2">
    <source>
        <dbReference type="ARBA" id="ARBA00022490"/>
    </source>
</evidence>
<keyword evidence="4 9" id="KW-0547">Nucleotide-binding</keyword>
<dbReference type="GO" id="GO:0006220">
    <property type="term" value="P:pyrimidine nucleotide metabolic process"/>
    <property type="evidence" value="ECO:0007669"/>
    <property type="project" value="UniProtKB-UniRule"/>
</dbReference>
<comment type="similarity">
    <text evidence="1 9">Belongs to the cytidylate kinase family. Type 1 subfamily.</text>
</comment>
<accession>A0A8J3B709</accession>
<dbReference type="EMBL" id="BMOF01000005">
    <property type="protein sequence ID" value="GGJ94078.1"/>
    <property type="molecule type" value="Genomic_DNA"/>
</dbReference>
<evidence type="ECO:0000313" key="11">
    <source>
        <dbReference type="EMBL" id="GGJ94078.1"/>
    </source>
</evidence>
<gene>
    <name evidence="9 11" type="primary">cmk</name>
    <name evidence="11" type="ORF">GCM10007043_04820</name>
</gene>
<comment type="caution">
    <text evidence="11">The sequence shown here is derived from an EMBL/GenBank/DDBJ whole genome shotgun (WGS) entry which is preliminary data.</text>
</comment>
<keyword evidence="3 9" id="KW-0808">Transferase</keyword>
<dbReference type="Pfam" id="PF02224">
    <property type="entry name" value="Cytidylate_kin"/>
    <property type="match status" value="1"/>
</dbReference>
<dbReference type="SUPFAM" id="SSF52540">
    <property type="entry name" value="P-loop containing nucleoside triphosphate hydrolases"/>
    <property type="match status" value="1"/>
</dbReference>
<evidence type="ECO:0000256" key="5">
    <source>
        <dbReference type="ARBA" id="ARBA00022777"/>
    </source>
</evidence>
<reference evidence="11" key="1">
    <citation type="journal article" date="2014" name="Int. J. Syst. Evol. Microbiol.">
        <title>Complete genome sequence of Corynebacterium casei LMG S-19264T (=DSM 44701T), isolated from a smear-ripened cheese.</title>
        <authorList>
            <consortium name="US DOE Joint Genome Institute (JGI-PGF)"/>
            <person name="Walter F."/>
            <person name="Albersmeier A."/>
            <person name="Kalinowski J."/>
            <person name="Ruckert C."/>
        </authorList>
    </citation>
    <scope>NUCLEOTIDE SEQUENCE</scope>
    <source>
        <strain evidence="11">JCM 14719</strain>
    </source>
</reference>
<dbReference type="GO" id="GO:0036431">
    <property type="term" value="F:dCMP kinase activity"/>
    <property type="evidence" value="ECO:0007669"/>
    <property type="project" value="InterPro"/>
</dbReference>
<feature type="binding site" evidence="9">
    <location>
        <begin position="10"/>
        <end position="18"/>
    </location>
    <ligand>
        <name>ATP</name>
        <dbReference type="ChEBI" id="CHEBI:30616"/>
    </ligand>
</feature>
<evidence type="ECO:0000313" key="12">
    <source>
        <dbReference type="Proteomes" id="UP000637720"/>
    </source>
</evidence>
<organism evidence="11 12">
    <name type="scientific">Calditerricola satsumensis</name>
    <dbReference type="NCBI Taxonomy" id="373054"/>
    <lineage>
        <taxon>Bacteria</taxon>
        <taxon>Bacillati</taxon>
        <taxon>Bacillota</taxon>
        <taxon>Bacilli</taxon>
        <taxon>Bacillales</taxon>
        <taxon>Bacillaceae</taxon>
        <taxon>Calditerricola</taxon>
    </lineage>
</organism>
<dbReference type="NCBIfam" id="TIGR00017">
    <property type="entry name" value="cmk"/>
    <property type="match status" value="1"/>
</dbReference>
<evidence type="ECO:0000259" key="10">
    <source>
        <dbReference type="Pfam" id="PF02224"/>
    </source>
</evidence>